<dbReference type="Pfam" id="PF04116">
    <property type="entry name" value="FA_hydroxylase"/>
    <property type="match status" value="1"/>
</dbReference>
<dbReference type="GO" id="GO:0016491">
    <property type="term" value="F:oxidoreductase activity"/>
    <property type="evidence" value="ECO:0007669"/>
    <property type="project" value="InterPro"/>
</dbReference>
<dbReference type="AlphaFoldDB" id="A0AAV4WG44"/>
<evidence type="ECO:0000256" key="4">
    <source>
        <dbReference type="ARBA" id="ARBA00023136"/>
    </source>
</evidence>
<name>A0AAV4WG44_9ARAC</name>
<dbReference type="InterPro" id="IPR050307">
    <property type="entry name" value="Sterol_Desaturase_Related"/>
</dbReference>
<dbReference type="Proteomes" id="UP001054837">
    <property type="component" value="Unassembled WGS sequence"/>
</dbReference>
<dbReference type="GO" id="GO:0008610">
    <property type="term" value="P:lipid biosynthetic process"/>
    <property type="evidence" value="ECO:0007669"/>
    <property type="project" value="InterPro"/>
</dbReference>
<dbReference type="GO" id="GO:0016020">
    <property type="term" value="C:membrane"/>
    <property type="evidence" value="ECO:0007669"/>
    <property type="project" value="UniProtKB-SubCell"/>
</dbReference>
<dbReference type="Pfam" id="PF16087">
    <property type="entry name" value="DUF4817"/>
    <property type="match status" value="1"/>
</dbReference>
<accession>A0AAV4WG44</accession>
<feature type="domain" description="Fatty acid hydroxylase" evidence="6">
    <location>
        <begin position="286"/>
        <end position="409"/>
    </location>
</feature>
<comment type="caution">
    <text evidence="8">The sequence shown here is derived from an EMBL/GenBank/DDBJ whole genome shotgun (WGS) entry which is preliminary data.</text>
</comment>
<keyword evidence="3 5" id="KW-1133">Transmembrane helix</keyword>
<evidence type="ECO:0000256" key="2">
    <source>
        <dbReference type="ARBA" id="ARBA00022692"/>
    </source>
</evidence>
<keyword evidence="4 5" id="KW-0472">Membrane</keyword>
<feature type="transmembrane region" description="Helical" evidence="5">
    <location>
        <begin position="250"/>
        <end position="268"/>
    </location>
</feature>
<feature type="transmembrane region" description="Helical" evidence="5">
    <location>
        <begin position="340"/>
        <end position="370"/>
    </location>
</feature>
<dbReference type="InterPro" id="IPR006694">
    <property type="entry name" value="Fatty_acid_hydroxylase"/>
</dbReference>
<dbReference type="PANTHER" id="PTHR11863">
    <property type="entry name" value="STEROL DESATURASE"/>
    <property type="match status" value="1"/>
</dbReference>
<organism evidence="8 9">
    <name type="scientific">Caerostris darwini</name>
    <dbReference type="NCBI Taxonomy" id="1538125"/>
    <lineage>
        <taxon>Eukaryota</taxon>
        <taxon>Metazoa</taxon>
        <taxon>Ecdysozoa</taxon>
        <taxon>Arthropoda</taxon>
        <taxon>Chelicerata</taxon>
        <taxon>Arachnida</taxon>
        <taxon>Araneae</taxon>
        <taxon>Araneomorphae</taxon>
        <taxon>Entelegynae</taxon>
        <taxon>Araneoidea</taxon>
        <taxon>Araneidae</taxon>
        <taxon>Caerostris</taxon>
    </lineage>
</organism>
<feature type="domain" description="DUF4817" evidence="7">
    <location>
        <begin position="11"/>
        <end position="61"/>
    </location>
</feature>
<evidence type="ECO:0000313" key="8">
    <source>
        <dbReference type="EMBL" id="GIY81617.1"/>
    </source>
</evidence>
<evidence type="ECO:0000313" key="9">
    <source>
        <dbReference type="Proteomes" id="UP001054837"/>
    </source>
</evidence>
<keyword evidence="9" id="KW-1185">Reference proteome</keyword>
<evidence type="ECO:0000256" key="5">
    <source>
        <dbReference type="SAM" id="Phobius"/>
    </source>
</evidence>
<dbReference type="InterPro" id="IPR032135">
    <property type="entry name" value="DUF4817"/>
</dbReference>
<evidence type="ECO:0000256" key="3">
    <source>
        <dbReference type="ARBA" id="ARBA00022989"/>
    </source>
</evidence>
<feature type="transmembrane region" description="Helical" evidence="5">
    <location>
        <begin position="188"/>
        <end position="213"/>
    </location>
</feature>
<sequence length="421" mass="47457">MLSIVEKATLLVKLYYKNSESAIAALRAYRYMKGMRDSKGPITSSALKKMMKKFEATGSLASRQRSGRPSTAAAVATTVEQTVQSISAVAAHGECSAREVSRQTGVSYGSVWKALRITLKKYPYKLQHKQELKPPDFDSRRGANLLHKNFATDLIMPDSHPQLVCSSQGGLLQNIWDAVYEFFGSDPFIIFVWGTLLVTTVYFWSVGLFFTAIDVTGRPAFLMKYKIQGNHSVSYKDVFKIAKQVLFNQMIQIPFVYAAFPLILWRGIDLGKTLPSARSFISDLGIGLFLAEAVFYYSHRLLHQSFFYKHIHKNHHKWTAPVAITAVYCHPLEHVTSNFLAAFIPFLTVGCHLVTLWCGLCMALTMTLIAHSGFNFPMFLGLSELHDFHHSKFNYNYGIIGLLDRLHGTDYNASKQQNKPK</sequence>
<evidence type="ECO:0000259" key="7">
    <source>
        <dbReference type="Pfam" id="PF16087"/>
    </source>
</evidence>
<comment type="subcellular location">
    <subcellularLocation>
        <location evidence="1">Membrane</location>
    </subcellularLocation>
</comment>
<keyword evidence="2 5" id="KW-0812">Transmembrane</keyword>
<dbReference type="GO" id="GO:0005506">
    <property type="term" value="F:iron ion binding"/>
    <property type="evidence" value="ECO:0007669"/>
    <property type="project" value="InterPro"/>
</dbReference>
<dbReference type="EMBL" id="BPLQ01014652">
    <property type="protein sequence ID" value="GIY81617.1"/>
    <property type="molecule type" value="Genomic_DNA"/>
</dbReference>
<evidence type="ECO:0000259" key="6">
    <source>
        <dbReference type="Pfam" id="PF04116"/>
    </source>
</evidence>
<proteinExistence type="predicted"/>
<gene>
    <name evidence="8" type="primary">FAXDC2</name>
    <name evidence="8" type="ORF">CDAR_587221</name>
</gene>
<reference evidence="8 9" key="1">
    <citation type="submission" date="2021-06" db="EMBL/GenBank/DDBJ databases">
        <title>Caerostris darwini draft genome.</title>
        <authorList>
            <person name="Kono N."/>
            <person name="Arakawa K."/>
        </authorList>
    </citation>
    <scope>NUCLEOTIDE SEQUENCE [LARGE SCALE GENOMIC DNA]</scope>
</reference>
<evidence type="ECO:0000256" key="1">
    <source>
        <dbReference type="ARBA" id="ARBA00004370"/>
    </source>
</evidence>
<protein>
    <submittedName>
        <fullName evidence="8">Fatty acid hydroxylase domain-containing protein 2</fullName>
    </submittedName>
</protein>